<gene>
    <name evidence="1" type="ORF">JFN91_20160</name>
</gene>
<sequence length="97" mass="10438">MQWHHLPLGAGDDSAARLTAIADAFTALFRSAGGPRTMALFRRQAGEGGIDLYFTPECEVHAWPLLQECGAPPCAPPALTGLELLVGHNEITYYLTT</sequence>
<accession>A0ABS0YJQ5</accession>
<protein>
    <submittedName>
        <fullName evidence="1">Uncharacterized protein</fullName>
    </submittedName>
</protein>
<organism evidence="1 2">
    <name type="scientific">Geomonas anaerohicana</name>
    <dbReference type="NCBI Taxonomy" id="2798583"/>
    <lineage>
        <taxon>Bacteria</taxon>
        <taxon>Pseudomonadati</taxon>
        <taxon>Thermodesulfobacteriota</taxon>
        <taxon>Desulfuromonadia</taxon>
        <taxon>Geobacterales</taxon>
        <taxon>Geobacteraceae</taxon>
        <taxon>Geomonas</taxon>
    </lineage>
</organism>
<comment type="caution">
    <text evidence="1">The sequence shown here is derived from an EMBL/GenBank/DDBJ whole genome shotgun (WGS) entry which is preliminary data.</text>
</comment>
<name>A0ABS0YJQ5_9BACT</name>
<keyword evidence="2" id="KW-1185">Reference proteome</keyword>
<proteinExistence type="predicted"/>
<reference evidence="1 2" key="1">
    <citation type="submission" date="2020-12" db="EMBL/GenBank/DDBJ databases">
        <title>Geomonas sp. Red421, isolated from paddy soil.</title>
        <authorList>
            <person name="Xu Z."/>
            <person name="Zhang Z."/>
            <person name="Masuda Y."/>
            <person name="Itoh H."/>
            <person name="Senoo K."/>
        </authorList>
    </citation>
    <scope>NUCLEOTIDE SEQUENCE [LARGE SCALE GENOMIC DNA]</scope>
    <source>
        <strain evidence="1 2">Red421</strain>
    </source>
</reference>
<dbReference type="Proteomes" id="UP000614714">
    <property type="component" value="Unassembled WGS sequence"/>
</dbReference>
<dbReference type="EMBL" id="JAEMHL010000017">
    <property type="protein sequence ID" value="MBJ6752536.1"/>
    <property type="molecule type" value="Genomic_DNA"/>
</dbReference>
<evidence type="ECO:0000313" key="1">
    <source>
        <dbReference type="EMBL" id="MBJ6752536.1"/>
    </source>
</evidence>
<evidence type="ECO:0000313" key="2">
    <source>
        <dbReference type="Proteomes" id="UP000614714"/>
    </source>
</evidence>